<dbReference type="Gene3D" id="3.30.160.60">
    <property type="entry name" value="Classic Zinc Finger"/>
    <property type="match status" value="4"/>
</dbReference>
<dbReference type="Pfam" id="PF00096">
    <property type="entry name" value="zf-C2H2"/>
    <property type="match status" value="2"/>
</dbReference>
<dbReference type="PROSITE" id="PS50157">
    <property type="entry name" value="ZINC_FINGER_C2H2_2"/>
    <property type="match status" value="10"/>
</dbReference>
<dbReference type="Proteomes" id="UP001258017">
    <property type="component" value="Unassembled WGS sequence"/>
</dbReference>
<dbReference type="SUPFAM" id="SSF57667">
    <property type="entry name" value="beta-beta-alpha zinc fingers"/>
    <property type="match status" value="5"/>
</dbReference>
<keyword evidence="4 7" id="KW-0863">Zinc-finger</keyword>
<evidence type="ECO:0000256" key="1">
    <source>
        <dbReference type="ARBA" id="ARBA00004123"/>
    </source>
</evidence>
<feature type="domain" description="C2H2-type" evidence="9">
    <location>
        <begin position="688"/>
        <end position="715"/>
    </location>
</feature>
<feature type="domain" description="C2H2-type" evidence="9">
    <location>
        <begin position="600"/>
        <end position="627"/>
    </location>
</feature>
<comment type="caution">
    <text evidence="10">The sequence shown here is derived from an EMBL/GenBank/DDBJ whole genome shotgun (WGS) entry which is preliminary data.</text>
</comment>
<evidence type="ECO:0000313" key="10">
    <source>
        <dbReference type="EMBL" id="KAK2579128.1"/>
    </source>
</evidence>
<dbReference type="InterPro" id="IPR013087">
    <property type="entry name" value="Znf_C2H2_type"/>
</dbReference>
<keyword evidence="6" id="KW-0539">Nucleus</keyword>
<evidence type="ECO:0000256" key="4">
    <source>
        <dbReference type="ARBA" id="ARBA00022771"/>
    </source>
</evidence>
<evidence type="ECO:0000256" key="2">
    <source>
        <dbReference type="ARBA" id="ARBA00022723"/>
    </source>
</evidence>
<evidence type="ECO:0000256" key="5">
    <source>
        <dbReference type="ARBA" id="ARBA00022833"/>
    </source>
</evidence>
<feature type="domain" description="C2H2-type" evidence="9">
    <location>
        <begin position="716"/>
        <end position="743"/>
    </location>
</feature>
<feature type="domain" description="C2H2-type" evidence="9">
    <location>
        <begin position="630"/>
        <end position="657"/>
    </location>
</feature>
<feature type="region of interest" description="Disordered" evidence="8">
    <location>
        <begin position="920"/>
        <end position="956"/>
    </location>
</feature>
<feature type="domain" description="C2H2-type" evidence="9">
    <location>
        <begin position="526"/>
        <end position="553"/>
    </location>
</feature>
<dbReference type="GO" id="GO:0008276">
    <property type="term" value="F:protein methyltransferase activity"/>
    <property type="evidence" value="ECO:0007669"/>
    <property type="project" value="UniProtKB-ARBA"/>
</dbReference>
<dbReference type="EMBL" id="JAIFRP010000104">
    <property type="protein sequence ID" value="KAK2579128.1"/>
    <property type="molecule type" value="Genomic_DNA"/>
</dbReference>
<dbReference type="PROSITE" id="PS00028">
    <property type="entry name" value="ZINC_FINGER_C2H2_1"/>
    <property type="match status" value="11"/>
</dbReference>
<evidence type="ECO:0000256" key="3">
    <source>
        <dbReference type="ARBA" id="ARBA00022737"/>
    </source>
</evidence>
<dbReference type="GO" id="GO:0005634">
    <property type="term" value="C:nucleus"/>
    <property type="evidence" value="ECO:0007669"/>
    <property type="project" value="UniProtKB-SubCell"/>
</dbReference>
<evidence type="ECO:0000256" key="7">
    <source>
        <dbReference type="PROSITE-ProRule" id="PRU00042"/>
    </source>
</evidence>
<dbReference type="InterPro" id="IPR036236">
    <property type="entry name" value="Znf_C2H2_sf"/>
</dbReference>
<comment type="subcellular location">
    <subcellularLocation>
        <location evidence="1">Nucleus</location>
    </subcellularLocation>
</comment>
<dbReference type="InterPro" id="IPR001214">
    <property type="entry name" value="SET_dom"/>
</dbReference>
<feature type="region of interest" description="Disordered" evidence="8">
    <location>
        <begin position="867"/>
        <end position="891"/>
    </location>
</feature>
<protein>
    <recommendedName>
        <fullName evidence="9">C2H2-type domain-containing protein</fullName>
    </recommendedName>
</protein>
<dbReference type="AlphaFoldDB" id="A0AAD9RH05"/>
<dbReference type="GO" id="GO:0008170">
    <property type="term" value="F:N-methyltransferase activity"/>
    <property type="evidence" value="ECO:0007669"/>
    <property type="project" value="UniProtKB-ARBA"/>
</dbReference>
<dbReference type="PANTHER" id="PTHR24406">
    <property type="entry name" value="TRANSCRIPTIONAL REPRESSOR CTCFL-RELATED"/>
    <property type="match status" value="1"/>
</dbReference>
<dbReference type="InterPro" id="IPR046341">
    <property type="entry name" value="SET_dom_sf"/>
</dbReference>
<evidence type="ECO:0000256" key="8">
    <source>
        <dbReference type="SAM" id="MobiDB-lite"/>
    </source>
</evidence>
<feature type="domain" description="C2H2-type" evidence="9">
    <location>
        <begin position="904"/>
        <end position="932"/>
    </location>
</feature>
<keyword evidence="5" id="KW-0862">Zinc</keyword>
<keyword evidence="3" id="KW-0677">Repeat</keyword>
<reference evidence="10" key="2">
    <citation type="journal article" date="2023" name="Commun. Biol.">
        <title>Intrasexual cuticular hydrocarbon dimorphism in a wasp sheds light on hydrocarbon biosynthesis genes in Hymenoptera.</title>
        <authorList>
            <person name="Moris V.C."/>
            <person name="Podsiadlowski L."/>
            <person name="Martin S."/>
            <person name="Oeyen J.P."/>
            <person name="Donath A."/>
            <person name="Petersen M."/>
            <person name="Wilbrandt J."/>
            <person name="Misof B."/>
            <person name="Liedtke D."/>
            <person name="Thamm M."/>
            <person name="Scheiner R."/>
            <person name="Schmitt T."/>
            <person name="Niehuis O."/>
        </authorList>
    </citation>
    <scope>NUCLEOTIDE SEQUENCE</scope>
    <source>
        <strain evidence="10">GBR_01_08_01A</strain>
    </source>
</reference>
<keyword evidence="11" id="KW-1185">Reference proteome</keyword>
<evidence type="ECO:0000313" key="11">
    <source>
        <dbReference type="Proteomes" id="UP001258017"/>
    </source>
</evidence>
<proteinExistence type="predicted"/>
<feature type="domain" description="C2H2-type" evidence="9">
    <location>
        <begin position="659"/>
        <end position="686"/>
    </location>
</feature>
<feature type="domain" description="C2H2-type" evidence="9">
    <location>
        <begin position="845"/>
        <end position="873"/>
    </location>
</feature>
<keyword evidence="2" id="KW-0479">Metal-binding</keyword>
<feature type="domain" description="C2H2-type" evidence="9">
    <location>
        <begin position="744"/>
        <end position="772"/>
    </location>
</feature>
<dbReference type="GO" id="GO:0008270">
    <property type="term" value="F:zinc ion binding"/>
    <property type="evidence" value="ECO:0007669"/>
    <property type="project" value="UniProtKB-KW"/>
</dbReference>
<reference evidence="10" key="1">
    <citation type="submission" date="2021-08" db="EMBL/GenBank/DDBJ databases">
        <authorList>
            <person name="Misof B."/>
            <person name="Oliver O."/>
            <person name="Podsiadlowski L."/>
            <person name="Donath A."/>
            <person name="Peters R."/>
            <person name="Mayer C."/>
            <person name="Rust J."/>
            <person name="Gunkel S."/>
            <person name="Lesny P."/>
            <person name="Martin S."/>
            <person name="Oeyen J.P."/>
            <person name="Petersen M."/>
            <person name="Panagiotis P."/>
            <person name="Wilbrandt J."/>
            <person name="Tanja T."/>
        </authorList>
    </citation>
    <scope>NUCLEOTIDE SEQUENCE</scope>
    <source>
        <strain evidence="10">GBR_01_08_01A</strain>
        <tissue evidence="10">Thorax + abdomen</tissue>
    </source>
</reference>
<dbReference type="GO" id="GO:0008757">
    <property type="term" value="F:S-adenosylmethionine-dependent methyltransferase activity"/>
    <property type="evidence" value="ECO:0007669"/>
    <property type="project" value="UniProtKB-ARBA"/>
</dbReference>
<dbReference type="Pfam" id="PF21549">
    <property type="entry name" value="PRDM2_PR"/>
    <property type="match status" value="1"/>
</dbReference>
<accession>A0AAD9RH05</accession>
<evidence type="ECO:0000259" key="9">
    <source>
        <dbReference type="PROSITE" id="PS50157"/>
    </source>
</evidence>
<feature type="domain" description="C2H2-type" evidence="9">
    <location>
        <begin position="800"/>
        <end position="828"/>
    </location>
</feature>
<gene>
    <name evidence="10" type="ORF">KPH14_001298</name>
</gene>
<dbReference type="SMART" id="SM00355">
    <property type="entry name" value="ZnF_C2H2"/>
    <property type="match status" value="11"/>
</dbReference>
<sequence>MDPRGPPEGGPGDTFDMSNIGKVADTSVTWPIDNSINSAICEQPKKMNNRLLFLTVEYVEDQSRDYSRLFPTYEQVSFSPRPSSPLSDFEHRVSPLDPNMSSAARYSPTPVQLPSSPFHNSVVVLQGPSSPLISTSETNVRSNINFVGQLTHPIDAQNIPQTETTTDFVDEENEETLVSTVGNELILMQEPNTELEHTATPLMLTGISGADFTLTRDFLVMQDEQVNVINSLKNPTLSMGDNHITNVSEKKDITKESNSESITEANVQMSQINEVLSHTNKKKTVDKKNAKKSKQQMDDEKSFWCDECDGICTNEDGCTSHNVCTIADQPVPSRAIATLPGSYLSINKLSTADIIPGGSEYGVFAKRNIRRRTQFGPIEGILYAYDGTPFENALPLLYEAEGGQFLKVDVSNENTSNWMRFVRPALTYKEQNLVICQQKDGIVFLTTKNILPKEELKAGPHPDYAARRNLMVLKPDVRDEKEHNNSMNVWPRPDHNSYNHARRMKLYRGRNSKEKENTRQNNCKEWKCCTCNLIFKKPSLLKLHTLVHNPEDNKTNCPSTVCPQCGLECQKQSELINHVSQHGRLSLPKGNKLTPVVATYKCSMCYKRFATKVRLQKHCLVHGAEDQKPLPCSICLKRFMNNSALSCHLKTHRENKQVYECPICRQLFDQGMMLKDHVETHRNGDHTFTCPHCQRSFIKYSVIRKHIRAHHCERKHKCQFCTKRFPTVDKLRMHLLKHSDHREFHCANCGRQFKRKDKLKEHMTRMHNSQKMNQEQTVQNNQAKKFVPKVNPNDYNRFIYKCHQCLVGFKRRGMLVNHLAKRHPDVAPESVPELNLPILRQTRDYYCQYCDKVYKSSSKRKAHIMKNHPGAALPPSNRQKESEYSSLPNPTFSQTVGSITTTPQGCQWCHKQYASKAKLLQHQRKKHPNLMEPADQVPRSRSRPPQNQNQPPTLTDNNFMLSDYIQACDVDAEFFKQRIIKISNDVDLISNGLERTIVSYIIENFVQEIKDIEHQKLTEMSEGSVTQLFAPTHILFLTTTYH</sequence>
<dbReference type="InterPro" id="IPR050888">
    <property type="entry name" value="ZnF_C2H2-type_TF"/>
</dbReference>
<dbReference type="Gene3D" id="2.170.270.10">
    <property type="entry name" value="SET domain"/>
    <property type="match status" value="1"/>
</dbReference>
<name>A0AAD9RH05_9HYME</name>
<feature type="compositionally biased region" description="Low complexity" evidence="8">
    <location>
        <begin position="943"/>
        <end position="952"/>
    </location>
</feature>
<organism evidence="10 11">
    <name type="scientific">Odynerus spinipes</name>
    <dbReference type="NCBI Taxonomy" id="1348599"/>
    <lineage>
        <taxon>Eukaryota</taxon>
        <taxon>Metazoa</taxon>
        <taxon>Ecdysozoa</taxon>
        <taxon>Arthropoda</taxon>
        <taxon>Hexapoda</taxon>
        <taxon>Insecta</taxon>
        <taxon>Pterygota</taxon>
        <taxon>Neoptera</taxon>
        <taxon>Endopterygota</taxon>
        <taxon>Hymenoptera</taxon>
        <taxon>Apocrita</taxon>
        <taxon>Aculeata</taxon>
        <taxon>Vespoidea</taxon>
        <taxon>Vespidae</taxon>
        <taxon>Eumeninae</taxon>
        <taxon>Odynerus</taxon>
    </lineage>
</organism>
<evidence type="ECO:0000256" key="6">
    <source>
        <dbReference type="ARBA" id="ARBA00023242"/>
    </source>
</evidence>